<keyword evidence="5 7" id="KW-0931">ER-Golgi transport</keyword>
<feature type="compositionally biased region" description="Low complexity" evidence="8">
    <location>
        <begin position="2138"/>
        <end position="2149"/>
    </location>
</feature>
<feature type="compositionally biased region" description="Polar residues" evidence="8">
    <location>
        <begin position="1961"/>
        <end position="1970"/>
    </location>
</feature>
<feature type="compositionally biased region" description="Low complexity" evidence="8">
    <location>
        <begin position="2254"/>
        <end position="2268"/>
    </location>
</feature>
<feature type="compositionally biased region" description="Low complexity" evidence="8">
    <location>
        <begin position="160"/>
        <end position="171"/>
    </location>
</feature>
<feature type="region of interest" description="Disordered" evidence="8">
    <location>
        <begin position="645"/>
        <end position="739"/>
    </location>
</feature>
<dbReference type="Pfam" id="PF12931">
    <property type="entry name" value="TPR_Sec16"/>
    <property type="match status" value="1"/>
</dbReference>
<dbReference type="GO" id="GO:0005789">
    <property type="term" value="C:endoplasmic reticulum membrane"/>
    <property type="evidence" value="ECO:0007669"/>
    <property type="project" value="UniProtKB-SubCell"/>
</dbReference>
<dbReference type="STRING" id="1071380.I2GYT7"/>
<feature type="compositionally biased region" description="Basic residues" evidence="8">
    <location>
        <begin position="2115"/>
        <end position="2135"/>
    </location>
</feature>
<comment type="function">
    <text evidence="6 7">Involved in the initiation of assembly of the COPII coat required for the formation of transport vesicles from the endoplasmic reticulum (ER) and the selection of cargo molecules. Also involved in autophagy.</text>
</comment>
<gene>
    <name evidence="11" type="primary">TBLA0B04530</name>
    <name evidence="11" type="ORF">TBLA_0B04530</name>
</gene>
<feature type="compositionally biased region" description="Basic and acidic residues" evidence="8">
    <location>
        <begin position="658"/>
        <end position="667"/>
    </location>
</feature>
<keyword evidence="7" id="KW-0072">Autophagy</keyword>
<dbReference type="GO" id="GO:0015031">
    <property type="term" value="P:protein transport"/>
    <property type="evidence" value="ECO:0007669"/>
    <property type="project" value="UniProtKB-KW"/>
</dbReference>
<feature type="compositionally biased region" description="Basic and acidic residues" evidence="8">
    <location>
        <begin position="687"/>
        <end position="697"/>
    </location>
</feature>
<evidence type="ECO:0000259" key="9">
    <source>
        <dbReference type="Pfam" id="PF12931"/>
    </source>
</evidence>
<dbReference type="GeneID" id="14494579"/>
<dbReference type="Proteomes" id="UP000002866">
    <property type="component" value="Chromosome 2"/>
</dbReference>
<dbReference type="Pfam" id="PF12932">
    <property type="entry name" value="Sec16"/>
    <property type="match status" value="1"/>
</dbReference>
<feature type="region of interest" description="Disordered" evidence="8">
    <location>
        <begin position="2189"/>
        <end position="2341"/>
    </location>
</feature>
<feature type="domain" description="Sec16 central conserved" evidence="10">
    <location>
        <begin position="1022"/>
        <end position="1106"/>
    </location>
</feature>
<dbReference type="GO" id="GO:0006914">
    <property type="term" value="P:autophagy"/>
    <property type="evidence" value="ECO:0007669"/>
    <property type="project" value="UniProtKB-KW"/>
</dbReference>
<protein>
    <recommendedName>
        <fullName evidence="7">Protein transport protein sec16</fullName>
    </recommendedName>
</protein>
<feature type="compositionally biased region" description="Polar residues" evidence="8">
    <location>
        <begin position="872"/>
        <end position="888"/>
    </location>
</feature>
<feature type="compositionally biased region" description="Polar residues" evidence="8">
    <location>
        <begin position="2298"/>
        <end position="2309"/>
    </location>
</feature>
<feature type="compositionally biased region" description="Basic residues" evidence="8">
    <location>
        <begin position="2097"/>
        <end position="2107"/>
    </location>
</feature>
<dbReference type="InParanoid" id="I2GYT7"/>
<dbReference type="RefSeq" id="XP_004178808.1">
    <property type="nucleotide sequence ID" value="XM_004178760.1"/>
</dbReference>
<dbReference type="EMBL" id="HE806317">
    <property type="protein sequence ID" value="CCH59289.1"/>
    <property type="molecule type" value="Genomic_DNA"/>
</dbReference>
<dbReference type="FunCoup" id="I2GYT7">
    <property type="interactions" value="121"/>
</dbReference>
<feature type="domain" description="Sec16 Sec23-binding" evidence="9">
    <location>
        <begin position="1168"/>
        <end position="1453"/>
    </location>
</feature>
<dbReference type="GO" id="GO:0070971">
    <property type="term" value="C:endoplasmic reticulum exit site"/>
    <property type="evidence" value="ECO:0007669"/>
    <property type="project" value="TreeGrafter"/>
</dbReference>
<feature type="region of interest" description="Disordered" evidence="8">
    <location>
        <begin position="227"/>
        <end position="257"/>
    </location>
</feature>
<feature type="compositionally biased region" description="Low complexity" evidence="8">
    <location>
        <begin position="1982"/>
        <end position="1998"/>
    </location>
</feature>
<feature type="compositionally biased region" description="Polar residues" evidence="8">
    <location>
        <begin position="846"/>
        <end position="860"/>
    </location>
</feature>
<feature type="region of interest" description="Disordered" evidence="8">
    <location>
        <begin position="934"/>
        <end position="960"/>
    </location>
</feature>
<keyword evidence="3 7" id="KW-0813">Transport</keyword>
<evidence type="ECO:0000256" key="3">
    <source>
        <dbReference type="ARBA" id="ARBA00022448"/>
    </source>
</evidence>
<dbReference type="eggNOG" id="KOG1913">
    <property type="taxonomic scope" value="Eukaryota"/>
</dbReference>
<evidence type="ECO:0000259" key="10">
    <source>
        <dbReference type="Pfam" id="PF12932"/>
    </source>
</evidence>
<dbReference type="Gene3D" id="6.20.50.30">
    <property type="match status" value="1"/>
</dbReference>
<dbReference type="OrthoDB" id="8918678at2759"/>
<feature type="region of interest" description="Disordered" evidence="8">
    <location>
        <begin position="529"/>
        <end position="548"/>
    </location>
</feature>
<dbReference type="GO" id="GO:0016192">
    <property type="term" value="P:vesicle-mediated transport"/>
    <property type="evidence" value="ECO:0007669"/>
    <property type="project" value="UniProtKB-KW"/>
</dbReference>
<feature type="compositionally biased region" description="Polar residues" evidence="8">
    <location>
        <begin position="810"/>
        <end position="838"/>
    </location>
</feature>
<evidence type="ECO:0000313" key="12">
    <source>
        <dbReference type="Proteomes" id="UP000002866"/>
    </source>
</evidence>
<dbReference type="OMA" id="NQPPPIM"/>
<feature type="compositionally biased region" description="Acidic residues" evidence="8">
    <location>
        <begin position="645"/>
        <end position="657"/>
    </location>
</feature>
<evidence type="ECO:0000256" key="4">
    <source>
        <dbReference type="ARBA" id="ARBA00022824"/>
    </source>
</evidence>
<feature type="region of interest" description="Disordered" evidence="8">
    <location>
        <begin position="1614"/>
        <end position="1661"/>
    </location>
</feature>
<dbReference type="InterPro" id="IPR024340">
    <property type="entry name" value="Sec16_CCD"/>
</dbReference>
<feature type="region of interest" description="Disordered" evidence="8">
    <location>
        <begin position="340"/>
        <end position="430"/>
    </location>
</feature>
<evidence type="ECO:0000256" key="5">
    <source>
        <dbReference type="ARBA" id="ARBA00022892"/>
    </source>
</evidence>
<dbReference type="GO" id="GO:0007030">
    <property type="term" value="P:Golgi organization"/>
    <property type="evidence" value="ECO:0007669"/>
    <property type="project" value="TreeGrafter"/>
</dbReference>
<feature type="compositionally biased region" description="Polar residues" evidence="8">
    <location>
        <begin position="340"/>
        <end position="352"/>
    </location>
</feature>
<feature type="compositionally biased region" description="Polar residues" evidence="8">
    <location>
        <begin position="1999"/>
        <end position="2012"/>
    </location>
</feature>
<evidence type="ECO:0000256" key="1">
    <source>
        <dbReference type="ARBA" id="ARBA00004397"/>
    </source>
</evidence>
<dbReference type="KEGG" id="tbl:TBLA_0B04530"/>
<feature type="region of interest" description="Disordered" evidence="8">
    <location>
        <begin position="1580"/>
        <end position="1599"/>
    </location>
</feature>
<feature type="compositionally biased region" description="Polar residues" evidence="8">
    <location>
        <begin position="1637"/>
        <end position="1661"/>
    </location>
</feature>
<dbReference type="PANTHER" id="PTHR13402">
    <property type="entry name" value="RGPR-RELATED"/>
    <property type="match status" value="1"/>
</dbReference>
<dbReference type="InterPro" id="IPR024298">
    <property type="entry name" value="Sec16_Sec23-bd"/>
</dbReference>
<evidence type="ECO:0000313" key="11">
    <source>
        <dbReference type="EMBL" id="CCH59289.1"/>
    </source>
</evidence>
<name>I2GYT7_HENB6</name>
<evidence type="ECO:0000256" key="7">
    <source>
        <dbReference type="RuleBase" id="RU364101"/>
    </source>
</evidence>
<dbReference type="Gene3D" id="1.20.58.940">
    <property type="match status" value="1"/>
</dbReference>
<accession>I2GYT7</accession>
<keyword evidence="7" id="KW-0653">Protein transport</keyword>
<feature type="compositionally biased region" description="Low complexity" evidence="8">
    <location>
        <begin position="360"/>
        <end position="373"/>
    </location>
</feature>
<dbReference type="GO" id="GO:0012507">
    <property type="term" value="C:ER to Golgi transport vesicle membrane"/>
    <property type="evidence" value="ECO:0007669"/>
    <property type="project" value="TreeGrafter"/>
</dbReference>
<feature type="region of interest" description="Disordered" evidence="8">
    <location>
        <begin position="130"/>
        <end position="172"/>
    </location>
</feature>
<comment type="similarity">
    <text evidence="2 7">Belongs to the SEC16 family.</text>
</comment>
<sequence>MNNNMVELDTNNSDKTVPDITEQTLIDMPTLSNGEIHQPQAEAVDEAIEKAETNSSISDMFGAHADEEDFLTSILNNSNPENTTDIIENNAIVEDNSVTENEDINNNNDIIEHSSTIADNGATENSSIIESNAAPENNGITESKAVSEDKDINENKDISDNNGIIDNDGIIETSTTSKNNDIIETSDTSKNNNSVENNGTFEKNNTIENIDVIQNIAVTENNNITEENDTFQNDGVPENDNISEKNAGPKNKGIIDSTNTVQNNVISENNDTDESNGISEKNVVTKDNTIAENNDTFQYDGIPPNNDIIQNSEINEKNTITEHNSASENNPISEKNTIIENNGRATENNSIPEKNAVSENNDINRNNDNAQNNGIPENNDIVKNKNTGDKNAVTEKHGTTENRDIPANNDITENKNISEINDTTEDKGISENNVITENKDISANSTIPEHEDISENNAILEHENINENNTIPEHEGISENNVITEHKDINEYNSITEHEEISDNNGLAENNDTSRNDIGDNNEIIKNNNFTGNNNIIENHDTTESTGPIKANTITGNIDIIQNSSTAENSDNNSLTENAYITKHNNITENTSISENNNTIENNNTTELANITESNKISSSSVTPTQLKKKFSFLDNDDDLLLDDDSDSFLESSDDEPADNHETKIDSRPSIIDSTKENLFTPQPVKSKYEPSDEKPSDILQTSRVGAIPPTGFVTPTPLKAQLAPQGPTKDVKKFESQKKKTDAYDFPLELVPHKNKLVPAKAVAVPVARIPSNNGAKIPAQKPLAASPIYGSSLPTTNHLTPSGVIHNQPRTGPQLNTAYPSSTSNLYSNSPTQGPGLQSRARGLSSSSNPGGMPTPSNERSRSNPYAPVNMTSPLPVNTSLKTSPLGNYGPRNPLGTKIPPVIATAFDTATITNAPLQTSPPPQTNLVVPGHNSVSHTRSSSIVYTPNKTGAGSRYAPHAHRSSFSMTQPNNITGYTGAPPVKPNIPTKPLQPTSLMANSDIIPPLSETDNHRMLSRQFPVFSWGLSNRFAYGLSSFSAQNNYIGGMSTSSTISDIKIVTTDSILRTNELIKTFPGPLVHNKTKLKDVEKWLDKAIEDEQKNNSRLTLLIWSLLRLITSGNYDLKAISSIIFNSHEQEAQLNHLVTDSRQLPNAFKLDPNSQLKVLTLIQLGRRDEALNLALSKQDFSMAIIVSSLMGKNKWSEIVGKYLEHELLNNGQNEVSHSVTIFEIILEVAVGNGKVAVGKFYSNLSRGSWATKEWRTITASVLNNSMLPDSNQQNTLSPSLIEFLVEFGIFLSKRGETLASSILFMIAKIPLSNNEVLIETDVKFSYIANPVTSYSAIWSEIYAFCTTSDTKSMESTYLLAQKLYHAHYLQERGLTSLASKYIDNLSPILKSKAKSDPICMNLSLHLEELTTRISSSNNSWLTKPKLSSVWDQLDKSFNKYIGGDSDIPSKTIVEKKVFNNFTPLSSRNNSTHDLSIPSPFSHHGLPHANYGNLNVKESPKQLITPFMNSPDRRHISSKPINNLQPLGHAPLLGTTEPIANGNIQQGSSFIQPPLRRVQTEQGMLARNVLSKDTKPHNPYAPKVSNSKKITGSNMLESLSISKNLSSPSKPILSVPPNDISDIAKEDTNAPSQSTGISHVSPQNSFSETSSVGLPSNAHIKTYTNTGIDELIELKSKKSTISAPPIKKYAPPILPDTNYSISTATSSTTTTTTMTNNNNNVTLSIPEQNKEYTVEDSNLSEAVNVAKIASEEEHPALNNEKRYSTTSLNEEKLLKELTLDDYNTRTSDPVEGTDSELMGVEEEWNNTIIEHKLDGTLNNNSNQMPPLPADVPATLEDTTDMTDPKPVYDAMKDKKTEKSITISNQSKSEYTPIAQGSYGKSHSTSYMPVLNNNISLTLPQNTIQNSEELVSVKEKAFQDSYTPVQPIAPTPPTSTRGSGSKGLANRYAPSMPSVHNSNNYLSEQPAPVTANRKSSYTPYTPPISSSSNIPFNTNDGTSPDPSRTANEKPSIRLAASVRNGVIRPDQDFTIGSSRSNSITSTGMARTMSVLSSAADVSIIYEGGVGVYNDIIEDESESDEENPSTSKVSRWLKRQTKGRRRTEEKERSRGKKRKRMRRGKERKEKKKSVQNSNNSANKADANGWFGWLKKDPNEKKVIKAKLGHKSNFYYDEKLKRWISKDATEEEKQSVAAPPPPPPIMKKKKVPSPLGNTAPPPTNIPSSSPSSFILPSTDNGKSDLPNPDFANSSPSISTSPFSQSTPALENSGTNAPPLGASTPSLPIGGGPRSTKRSSNLPGKNTSGIDDLLSLTSKAPPSGRKKKKPGRGYVNVLEKN</sequence>
<keyword evidence="4 7" id="KW-0256">Endoplasmic reticulum</keyword>
<feature type="compositionally biased region" description="Basic and acidic residues" evidence="8">
    <location>
        <begin position="380"/>
        <end position="404"/>
    </location>
</feature>
<organism evidence="11 12">
    <name type="scientific">Henningerozyma blattae (strain ATCC 34711 / CBS 6284 / DSM 70876 / NBRC 10599 / NRRL Y-10934 / UCD 77-7)</name>
    <name type="common">Yeast</name>
    <name type="synonym">Tetrapisispora blattae</name>
    <dbReference type="NCBI Taxonomy" id="1071380"/>
    <lineage>
        <taxon>Eukaryota</taxon>
        <taxon>Fungi</taxon>
        <taxon>Dikarya</taxon>
        <taxon>Ascomycota</taxon>
        <taxon>Saccharomycotina</taxon>
        <taxon>Saccharomycetes</taxon>
        <taxon>Saccharomycetales</taxon>
        <taxon>Saccharomycetaceae</taxon>
        <taxon>Henningerozyma</taxon>
    </lineage>
</organism>
<feature type="compositionally biased region" description="Basic and acidic residues" evidence="8">
    <location>
        <begin position="730"/>
        <end position="739"/>
    </location>
</feature>
<dbReference type="HOGENOM" id="CLU_229765_0_0_1"/>
<feature type="region of interest" description="Disordered" evidence="8">
    <location>
        <begin position="1826"/>
        <end position="1852"/>
    </location>
</feature>
<dbReference type="CDD" id="cd09233">
    <property type="entry name" value="ACE1-Sec16-like"/>
    <property type="match status" value="1"/>
</dbReference>
<reference evidence="11 12" key="1">
    <citation type="journal article" date="2011" name="Proc. Natl. Acad. Sci. U.S.A.">
        <title>Evolutionary erosion of yeast sex chromosomes by mating-type switching accidents.</title>
        <authorList>
            <person name="Gordon J.L."/>
            <person name="Armisen D."/>
            <person name="Proux-Wera E."/>
            <person name="Oheigeartaigh S.S."/>
            <person name="Byrne K.P."/>
            <person name="Wolfe K.H."/>
        </authorList>
    </citation>
    <scope>NUCLEOTIDE SEQUENCE [LARGE SCALE GENOMIC DNA]</scope>
    <source>
        <strain evidence="12">ATCC 34711 / CBS 6284 / DSM 70876 / NBRC 10599 / NRRL Y-10934 / UCD 77-7</strain>
    </source>
</reference>
<feature type="compositionally biased region" description="Basic and acidic residues" evidence="8">
    <location>
        <begin position="145"/>
        <end position="159"/>
    </location>
</feature>
<feature type="region of interest" description="Disordered" evidence="8">
    <location>
        <begin position="2082"/>
        <end position="2154"/>
    </location>
</feature>
<evidence type="ECO:0000256" key="8">
    <source>
        <dbReference type="SAM" id="MobiDB-lite"/>
    </source>
</evidence>
<feature type="compositionally biased region" description="Polar residues" evidence="8">
    <location>
        <begin position="409"/>
        <end position="421"/>
    </location>
</feature>
<feature type="compositionally biased region" description="Polar residues" evidence="8">
    <location>
        <begin position="935"/>
        <end position="953"/>
    </location>
</feature>
<keyword evidence="7" id="KW-0472">Membrane</keyword>
<comment type="subcellular location">
    <subcellularLocation>
        <location evidence="1">Endoplasmic reticulum membrane</location>
        <topology evidence="1">Peripheral membrane protein</topology>
        <orientation evidence="1">Cytoplasmic side</orientation>
    </subcellularLocation>
</comment>
<evidence type="ECO:0000256" key="2">
    <source>
        <dbReference type="ARBA" id="ARBA00005927"/>
    </source>
</evidence>
<feature type="region of interest" description="Disordered" evidence="8">
    <location>
        <begin position="181"/>
        <end position="200"/>
    </location>
</feature>
<feature type="compositionally biased region" description="Polar residues" evidence="8">
    <location>
        <begin position="130"/>
        <end position="141"/>
    </location>
</feature>
<feature type="region of interest" description="Disordered" evidence="8">
    <location>
        <begin position="801"/>
        <end position="896"/>
    </location>
</feature>
<evidence type="ECO:0000256" key="6">
    <source>
        <dbReference type="ARBA" id="ARBA00024687"/>
    </source>
</evidence>
<feature type="compositionally biased region" description="Low complexity" evidence="8">
    <location>
        <begin position="2226"/>
        <end position="2239"/>
    </location>
</feature>
<keyword evidence="12" id="KW-1185">Reference proteome</keyword>
<feature type="region of interest" description="Disordered" evidence="8">
    <location>
        <begin position="1929"/>
        <end position="2018"/>
    </location>
</feature>
<dbReference type="GO" id="GO:0070973">
    <property type="term" value="P:protein localization to endoplasmic reticulum exit site"/>
    <property type="evidence" value="ECO:0007669"/>
    <property type="project" value="TreeGrafter"/>
</dbReference>
<dbReference type="PANTHER" id="PTHR13402:SF6">
    <property type="entry name" value="SECRETORY 16, ISOFORM I"/>
    <property type="match status" value="1"/>
</dbReference>
<proteinExistence type="inferred from homology"/>